<accession>A0A8W8MNU0</accession>
<dbReference type="EnsemblMetazoa" id="G35241.1">
    <property type="protein sequence ID" value="G35241.1:cds"/>
    <property type="gene ID" value="G35241"/>
</dbReference>
<dbReference type="PROSITE" id="PS00514">
    <property type="entry name" value="FIBRINOGEN_C_1"/>
    <property type="match status" value="1"/>
</dbReference>
<dbReference type="AlphaFoldDB" id="A0A8W8MNU0"/>
<dbReference type="InterPro" id="IPR014716">
    <property type="entry name" value="Fibrinogen_a/b/g_C_1"/>
</dbReference>
<evidence type="ECO:0000313" key="4">
    <source>
        <dbReference type="EnsemblMetazoa" id="G35241.1:cds"/>
    </source>
</evidence>
<dbReference type="SMART" id="SM00186">
    <property type="entry name" value="FBG"/>
    <property type="match status" value="1"/>
</dbReference>
<evidence type="ECO:0000256" key="1">
    <source>
        <dbReference type="ARBA" id="ARBA00023157"/>
    </source>
</evidence>
<reference evidence="4" key="1">
    <citation type="submission" date="2022-08" db="UniProtKB">
        <authorList>
            <consortium name="EnsemblMetazoa"/>
        </authorList>
    </citation>
    <scope>IDENTIFICATION</scope>
    <source>
        <strain evidence="4">05x7-T-G4-1.051#20</strain>
    </source>
</reference>
<dbReference type="Gene3D" id="3.90.215.10">
    <property type="entry name" value="Gamma Fibrinogen, chain A, domain 1"/>
    <property type="match status" value="1"/>
</dbReference>
<evidence type="ECO:0000256" key="2">
    <source>
        <dbReference type="SAM" id="SignalP"/>
    </source>
</evidence>
<dbReference type="PROSITE" id="PS51406">
    <property type="entry name" value="FIBRINOGEN_C_2"/>
    <property type="match status" value="1"/>
</dbReference>
<dbReference type="InterPro" id="IPR036056">
    <property type="entry name" value="Fibrinogen-like_C"/>
</dbReference>
<dbReference type="Pfam" id="PF00147">
    <property type="entry name" value="Fibrinogen_C"/>
    <property type="match status" value="1"/>
</dbReference>
<dbReference type="SUPFAM" id="SSF56496">
    <property type="entry name" value="Fibrinogen C-terminal domain-like"/>
    <property type="match status" value="1"/>
</dbReference>
<feature type="chain" id="PRO_5036457991" description="Fibrinogen C-terminal domain-containing protein" evidence="2">
    <location>
        <begin position="18"/>
        <end position="329"/>
    </location>
</feature>
<protein>
    <recommendedName>
        <fullName evidence="3">Fibrinogen C-terminal domain-containing protein</fullName>
    </recommendedName>
</protein>
<dbReference type="InterPro" id="IPR002181">
    <property type="entry name" value="Fibrinogen_a/b/g_C_dom"/>
</dbReference>
<sequence length="329" mass="37456">MIAMVGIMSLIALPVYSLDVREFKFQKSSTVAMISSSDIISEFEVTFSVGSALIHCADSCAQSTFCAGIELCETTPKVCRLWGTEFSVQWVNQSVPQCQRFQKILQTTFDCPDCDCVSAYEAWPGVKTLTVNGQPMQVQCYNNGDFWWTVIQRRIDGSVMFERNWNSYKSGFGSLTSEFWLVCKELSRLGKNMCLGNDNIHLLTTSGLTLLRIELLDYSGIWKYAEYRTFTVDNEVNKYKLVVSGYTGDAGDSMAYHNGLVFSTYDSDNDQWGDNCASLRKGGWWYKYCHEANLNGEYANVNRSDGINWLSWHGFEYSMKEVRMLIRKP</sequence>
<name>A0A8W8MNU0_MAGGI</name>
<feature type="domain" description="Fibrinogen C-terminal" evidence="3">
    <location>
        <begin position="107"/>
        <end position="329"/>
    </location>
</feature>
<dbReference type="Proteomes" id="UP000005408">
    <property type="component" value="Unassembled WGS sequence"/>
</dbReference>
<dbReference type="CDD" id="cd00087">
    <property type="entry name" value="FReD"/>
    <property type="match status" value="1"/>
</dbReference>
<evidence type="ECO:0000313" key="5">
    <source>
        <dbReference type="Proteomes" id="UP000005408"/>
    </source>
</evidence>
<keyword evidence="1" id="KW-1015">Disulfide bond</keyword>
<evidence type="ECO:0000259" key="3">
    <source>
        <dbReference type="PROSITE" id="PS51406"/>
    </source>
</evidence>
<dbReference type="InterPro" id="IPR020837">
    <property type="entry name" value="Fibrinogen_CS"/>
</dbReference>
<organism evidence="4 5">
    <name type="scientific">Magallana gigas</name>
    <name type="common">Pacific oyster</name>
    <name type="synonym">Crassostrea gigas</name>
    <dbReference type="NCBI Taxonomy" id="29159"/>
    <lineage>
        <taxon>Eukaryota</taxon>
        <taxon>Metazoa</taxon>
        <taxon>Spiralia</taxon>
        <taxon>Lophotrochozoa</taxon>
        <taxon>Mollusca</taxon>
        <taxon>Bivalvia</taxon>
        <taxon>Autobranchia</taxon>
        <taxon>Pteriomorphia</taxon>
        <taxon>Ostreida</taxon>
        <taxon>Ostreoidea</taxon>
        <taxon>Ostreidae</taxon>
        <taxon>Magallana</taxon>
    </lineage>
</organism>
<dbReference type="InterPro" id="IPR050373">
    <property type="entry name" value="Fibrinogen_C-term_domain"/>
</dbReference>
<keyword evidence="2" id="KW-0732">Signal</keyword>
<dbReference type="PANTHER" id="PTHR19143">
    <property type="entry name" value="FIBRINOGEN/TENASCIN/ANGIOPOEITIN"/>
    <property type="match status" value="1"/>
</dbReference>
<proteinExistence type="predicted"/>
<feature type="signal peptide" evidence="2">
    <location>
        <begin position="1"/>
        <end position="17"/>
    </location>
</feature>
<keyword evidence="5" id="KW-1185">Reference proteome</keyword>